<evidence type="ECO:0000256" key="1">
    <source>
        <dbReference type="SAM" id="MobiDB-lite"/>
    </source>
</evidence>
<dbReference type="PANTHER" id="PTHR31339:SF4">
    <property type="entry name" value="PECTIN LYASE-LIKE SUPERFAMILY PROTEIN"/>
    <property type="match status" value="1"/>
</dbReference>
<evidence type="ECO:0000313" key="3">
    <source>
        <dbReference type="Proteomes" id="UP000594638"/>
    </source>
</evidence>
<name>A0A8S0UXJ1_OLEEU</name>
<dbReference type="AlphaFoldDB" id="A0A8S0UXJ1"/>
<comment type="caution">
    <text evidence="2">The sequence shown here is derived from an EMBL/GenBank/DDBJ whole genome shotgun (WGS) entry which is preliminary data.</text>
</comment>
<feature type="region of interest" description="Disordered" evidence="1">
    <location>
        <begin position="191"/>
        <end position="320"/>
    </location>
</feature>
<dbReference type="Gene3D" id="2.160.20.10">
    <property type="entry name" value="Single-stranded right-handed beta-helix, Pectin lyase-like"/>
    <property type="match status" value="1"/>
</dbReference>
<protein>
    <submittedName>
        <fullName evidence="2">Probable polygalacturonase</fullName>
    </submittedName>
</protein>
<proteinExistence type="predicted"/>
<gene>
    <name evidence="2" type="ORF">OLEA9_A062215</name>
</gene>
<accession>A0A8S0UXJ1</accession>
<organism evidence="2 3">
    <name type="scientific">Olea europaea subsp. europaea</name>
    <dbReference type="NCBI Taxonomy" id="158383"/>
    <lineage>
        <taxon>Eukaryota</taxon>
        <taxon>Viridiplantae</taxon>
        <taxon>Streptophyta</taxon>
        <taxon>Embryophyta</taxon>
        <taxon>Tracheophyta</taxon>
        <taxon>Spermatophyta</taxon>
        <taxon>Magnoliopsida</taxon>
        <taxon>eudicotyledons</taxon>
        <taxon>Gunneridae</taxon>
        <taxon>Pentapetalae</taxon>
        <taxon>asterids</taxon>
        <taxon>lamiids</taxon>
        <taxon>Lamiales</taxon>
        <taxon>Oleaceae</taxon>
        <taxon>Oleeae</taxon>
        <taxon>Olea</taxon>
    </lineage>
</organism>
<dbReference type="InterPro" id="IPR051801">
    <property type="entry name" value="GH28_Enzymes"/>
</dbReference>
<dbReference type="EMBL" id="CACTIH010009137">
    <property type="protein sequence ID" value="CAA3025558.1"/>
    <property type="molecule type" value="Genomic_DNA"/>
</dbReference>
<feature type="compositionally biased region" description="Basic and acidic residues" evidence="1">
    <location>
        <begin position="249"/>
        <end position="268"/>
    </location>
</feature>
<dbReference type="SUPFAM" id="SSF51126">
    <property type="entry name" value="Pectin lyase-like"/>
    <property type="match status" value="1"/>
</dbReference>
<dbReference type="PANTHER" id="PTHR31339">
    <property type="entry name" value="PECTIN LYASE-RELATED"/>
    <property type="match status" value="1"/>
</dbReference>
<feature type="compositionally biased region" description="Basic residues" evidence="1">
    <location>
        <begin position="285"/>
        <end position="294"/>
    </location>
</feature>
<keyword evidence="3" id="KW-1185">Reference proteome</keyword>
<dbReference type="Proteomes" id="UP000594638">
    <property type="component" value="Unassembled WGS sequence"/>
</dbReference>
<feature type="compositionally biased region" description="Basic and acidic residues" evidence="1">
    <location>
        <begin position="309"/>
        <end position="320"/>
    </location>
</feature>
<sequence>MRIKTDKGRGGYERNVTMLNITMERVKVPIRFSRGASDHPDEKFDPRALPKVKGISIIDVVIVDSRKGPLLQGIEVAPFEDICMKYVTRFITINNLELSSVPPFRFKAGLYKCKAGPGVFGKSRQLSNCFLAGLFIPATMGKKKTSQTSVLKLKPVVRGMKKDAIQSTAFWEELCADSPSVSQTLCAEDMVSKDSNGEPQTPKDSQHADGKGVESGSKQVGTKIGQVSGNTKEPTAQSNPADQNGSDIGADKTGMRKSGENSETQQREQDDEVQNQFNVVDRNKNRNNQKRQKNARQETRPLNGLKAASNEKLKGKLDESHLAVAKKDKTKGNRAVCRLPSNDWRSGVLRAT</sequence>
<feature type="compositionally biased region" description="Polar residues" evidence="1">
    <location>
        <begin position="216"/>
        <end position="246"/>
    </location>
</feature>
<dbReference type="Gramene" id="OE9A062215T1">
    <property type="protein sequence ID" value="OE9A062215C1"/>
    <property type="gene ID" value="OE9A062215"/>
</dbReference>
<dbReference type="InterPro" id="IPR011050">
    <property type="entry name" value="Pectin_lyase_fold/virulence"/>
</dbReference>
<reference evidence="2 3" key="1">
    <citation type="submission" date="2019-12" db="EMBL/GenBank/DDBJ databases">
        <authorList>
            <person name="Alioto T."/>
            <person name="Alioto T."/>
            <person name="Gomez Garrido J."/>
        </authorList>
    </citation>
    <scope>NUCLEOTIDE SEQUENCE [LARGE SCALE GENOMIC DNA]</scope>
</reference>
<dbReference type="OrthoDB" id="1716516at2759"/>
<evidence type="ECO:0000313" key="2">
    <source>
        <dbReference type="EMBL" id="CAA3025558.1"/>
    </source>
</evidence>
<dbReference type="InterPro" id="IPR012334">
    <property type="entry name" value="Pectin_lyas_fold"/>
</dbReference>